<evidence type="ECO:0000313" key="2">
    <source>
        <dbReference type="EMBL" id="ALE14723.1"/>
    </source>
</evidence>
<dbReference type="KEGG" id="vg:26100402"/>
<protein>
    <submittedName>
        <fullName evidence="2">ORF10</fullName>
    </submittedName>
</protein>
<dbReference type="EMBL" id="KT595939">
    <property type="protein sequence ID" value="ALE14723.1"/>
    <property type="molecule type" value="Genomic_DNA"/>
</dbReference>
<accession>A0A0M4M129</accession>
<proteinExistence type="predicted"/>
<evidence type="ECO:0000313" key="3">
    <source>
        <dbReference type="Proteomes" id="UP000152314"/>
    </source>
</evidence>
<keyword evidence="3" id="KW-1185">Reference proteome</keyword>
<dbReference type="Pfam" id="PF04797">
    <property type="entry name" value="Herpes_ORF11"/>
    <property type="match status" value="1"/>
</dbReference>
<reference evidence="2 3" key="1">
    <citation type="journal article" date="2015" name="Genome Announc.">
        <title>First Complete Genome Sequence of Felis catus Gammaherpesvirus 1.</title>
        <authorList>
            <person name="Troyer R.M."/>
            <person name="Lee J.S."/>
            <person name="Vuyisich M."/>
            <person name="Chain P."/>
            <person name="Lo C.C."/>
            <person name="Kronmiller B."/>
            <person name="Bracha S."/>
            <person name="Avery A.C."/>
            <person name="VandeWoude S."/>
        </authorList>
    </citation>
    <scope>NUCLEOTIDE SEQUENCE [LARGE SCALE GENOMIC DNA]</scope>
    <source>
        <strain evidence="2">31286</strain>
    </source>
</reference>
<dbReference type="InterPro" id="IPR006882">
    <property type="entry name" value="Herpes_Orf11"/>
</dbReference>
<dbReference type="GeneID" id="26100402"/>
<name>A0A0M4M129_9GAMA</name>
<dbReference type="Proteomes" id="UP000152314">
    <property type="component" value="Segment"/>
</dbReference>
<feature type="region of interest" description="Disordered" evidence="1">
    <location>
        <begin position="408"/>
        <end position="433"/>
    </location>
</feature>
<dbReference type="OrthoDB" id="16729at10239"/>
<organism evidence="2 3">
    <name type="scientific">Felid gammaherpesvirus 1</name>
    <dbReference type="NCBI Taxonomy" id="2560468"/>
    <lineage>
        <taxon>Viruses</taxon>
        <taxon>Duplodnaviria</taxon>
        <taxon>Heunggongvirae</taxon>
        <taxon>Peploviricota</taxon>
        <taxon>Herviviricetes</taxon>
        <taxon>Herpesvirales</taxon>
        <taxon>Orthoherpesviridae</taxon>
        <taxon>Gammaherpesvirinae</taxon>
        <taxon>Percavirus</taxon>
        <taxon>Percavirus felidgamma1</taxon>
    </lineage>
</organism>
<evidence type="ECO:0000256" key="1">
    <source>
        <dbReference type="SAM" id="MobiDB-lite"/>
    </source>
</evidence>
<dbReference type="RefSeq" id="YP_009173888.1">
    <property type="nucleotide sequence ID" value="NC_028099.1"/>
</dbReference>
<sequence>MACKPKDTNSIEYSMALVENVAIYDTNWKVVVTSKAFHVSNITPIKCNVGHSTTKLVTPFTIQGLVSEVLNYIGESSEKQLFNQLYHYIFVIEPFQQSENYKVINNIITCFKTPIGLFIETSATELKNDEVNFYISLYTPMLPSDLSASIANEHIENSVTLFTATSLKKSPFHGSTTMKGVAVRTSPDIYQMLFEWKDMPSFFGATFFKASSITLDMGTPEESLPLVAKSFNISRVGESMYKLKIQVHGSTQPPAVKISVCIGTRVHPSQVVMPSYITHETTQYHGWVIPLHTDYQIQLHPQETRHIQLNGYFAKGTNCTKQLVCLVGGANDNNKLLVHPSTWFPMTSPCILVTNPGNDVYIIPKGAVIALALPAIMDNRNGNCTLGRFIDFGGSPFFWSLSTISTQNLPQGDSRHSIKPLTTEEIRANLPTS</sequence>